<evidence type="ECO:0000313" key="2">
    <source>
        <dbReference type="EMBL" id="KAG2192249.1"/>
    </source>
</evidence>
<evidence type="ECO:0000256" key="1">
    <source>
        <dbReference type="SAM" id="SignalP"/>
    </source>
</evidence>
<feature type="chain" id="PRO_5034963192" evidence="1">
    <location>
        <begin position="25"/>
        <end position="138"/>
    </location>
</feature>
<reference evidence="2" key="1">
    <citation type="submission" date="2020-12" db="EMBL/GenBank/DDBJ databases">
        <title>Metabolic potential, ecology and presence of endohyphal bacteria is reflected in genomic diversity of Mucoromycotina.</title>
        <authorList>
            <person name="Muszewska A."/>
            <person name="Okrasinska A."/>
            <person name="Steczkiewicz K."/>
            <person name="Drgas O."/>
            <person name="Orlowska M."/>
            <person name="Perlinska-Lenart U."/>
            <person name="Aleksandrzak-Piekarczyk T."/>
            <person name="Szatraj K."/>
            <person name="Zielenkiewicz U."/>
            <person name="Pilsyk S."/>
            <person name="Malc E."/>
            <person name="Mieczkowski P."/>
            <person name="Kruszewska J.S."/>
            <person name="Biernat P."/>
            <person name="Pawlowska J."/>
        </authorList>
    </citation>
    <scope>NUCLEOTIDE SEQUENCE</scope>
    <source>
        <strain evidence="2">WA0000017839</strain>
    </source>
</reference>
<comment type="caution">
    <text evidence="2">The sequence shown here is derived from an EMBL/GenBank/DDBJ whole genome shotgun (WGS) entry which is preliminary data.</text>
</comment>
<protein>
    <submittedName>
        <fullName evidence="2">Uncharacterized protein</fullName>
    </submittedName>
</protein>
<keyword evidence="3" id="KW-1185">Reference proteome</keyword>
<feature type="signal peptide" evidence="1">
    <location>
        <begin position="1"/>
        <end position="24"/>
    </location>
</feature>
<sequence>MKLTLSRTLYLISLSSLFASLCTADTHGELDECRKACSDFIPQIQKFAHGEAHPREEYENVIKYAWTTCQYKCYKCALNDGIRVMKGLSGIFDTLKKEPPYDQKYTNSLTRTLENTTSDCYNRWDAANQAGDTTSIFL</sequence>
<dbReference type="Proteomes" id="UP000603453">
    <property type="component" value="Unassembled WGS sequence"/>
</dbReference>
<organism evidence="2 3">
    <name type="scientific">Mucor saturninus</name>
    <dbReference type="NCBI Taxonomy" id="64648"/>
    <lineage>
        <taxon>Eukaryota</taxon>
        <taxon>Fungi</taxon>
        <taxon>Fungi incertae sedis</taxon>
        <taxon>Mucoromycota</taxon>
        <taxon>Mucoromycotina</taxon>
        <taxon>Mucoromycetes</taxon>
        <taxon>Mucorales</taxon>
        <taxon>Mucorineae</taxon>
        <taxon>Mucoraceae</taxon>
        <taxon>Mucor</taxon>
    </lineage>
</organism>
<proteinExistence type="predicted"/>
<gene>
    <name evidence="2" type="ORF">INT47_010050</name>
</gene>
<name>A0A8H7UVH0_9FUNG</name>
<dbReference type="EMBL" id="JAEPRD010000304">
    <property type="protein sequence ID" value="KAG2192249.1"/>
    <property type="molecule type" value="Genomic_DNA"/>
</dbReference>
<accession>A0A8H7UVH0</accession>
<evidence type="ECO:0000313" key="3">
    <source>
        <dbReference type="Proteomes" id="UP000603453"/>
    </source>
</evidence>
<keyword evidence="1" id="KW-0732">Signal</keyword>
<dbReference type="AlphaFoldDB" id="A0A8H7UVH0"/>